<dbReference type="GO" id="GO:0019843">
    <property type="term" value="F:rRNA binding"/>
    <property type="evidence" value="ECO:0007669"/>
    <property type="project" value="TreeGrafter"/>
</dbReference>
<evidence type="ECO:0000256" key="4">
    <source>
        <dbReference type="SAM" id="MobiDB-lite"/>
    </source>
</evidence>
<sequence length="761" mass="87924">MARGKRPVRGGKRKFDRRHEHKPKPKKGKFNLREASYVKEREAKNEEIENRRKRIEEENARKQQLETDSSEEEEDDPMKALLATFSGADSIRTVAIESDSESEEEMDEYKSQSVEAIDSKDILGSDDGNNGLEVDENDDIIKIKEDDEEDPETAREDAGNLRDPFSIHLRNDLSDNLYEAVSAVPQTMETQKLTWPTLGTIIIQIPKVSEKDLESPKQKLKVSILEEKQFAQHGTVPHLINTINWNKLHIKSQIQNNITRANYESITDTLDTNPSPLTPLQKELFSIINNYQDLYYSERTFKNEKQIRFIYCLHTINHVLKTRTKVLHHNAKLSKLKKSDISEVPDEYRDQGLVRPKVLIIVPFRHSCLKIVELLISILIGEDKGGSVVNKKRFMEDFSGNEIALPKRNPKPEDYESTFKGNTDDTFKIGISITKKTLKLYSEFYSSDIIISSVLGLRMLVGAEGEPDRDHDFLASIELLISDQTELFLMQNWDHFLHVLNHLHLQPKDSHGTDFSRVRNWSVNGWSKYYRQSLIFSSVQLPEINAIFNKKCFNYAGKVKVSNPISSGAVCQVLVQLPQVFQKFDVSSHSQAIEARMNFFLTKILPQYKDSIMNHTLIFVPSYFDFVKLRNYFKKEELSFVQICEYSKDSKVARARDMFFHSDAHFLIYSERFHFFRRIRLKGVRHIIFYAPPTFPHFYSEICNLMQEANQNPRAGSNSNMTVTTLYCKYDAMQLTAIVGSEKAGRMITSEKTVHMLMTGE</sequence>
<reference evidence="8" key="1">
    <citation type="submission" date="2025-08" db="UniProtKB">
        <authorList>
            <consortium name="RefSeq"/>
        </authorList>
    </citation>
    <scope>IDENTIFICATION</scope>
</reference>
<evidence type="ECO:0000256" key="2">
    <source>
        <dbReference type="ARBA" id="ARBA00009223"/>
    </source>
</evidence>
<dbReference type="PANTHER" id="PTHR12933">
    <property type="entry name" value="ORF PROTEIN-RELATED"/>
    <property type="match status" value="1"/>
</dbReference>
<dbReference type="PANTHER" id="PTHR12933:SF0">
    <property type="entry name" value="U3 SMALL NUCLEOLAR RNA-ASSOCIATED PROTEIN 25 HOMOLOG"/>
    <property type="match status" value="1"/>
</dbReference>
<evidence type="ECO:0000259" key="5">
    <source>
        <dbReference type="Pfam" id="PF06862"/>
    </source>
</evidence>
<feature type="region of interest" description="Disordered" evidence="4">
    <location>
        <begin position="1"/>
        <end position="106"/>
    </location>
</feature>
<dbReference type="AlphaFoldDB" id="A0AAJ7BJL5"/>
<keyword evidence="3" id="KW-0539">Nucleus</keyword>
<gene>
    <name evidence="8" type="primary">LOC107264202</name>
</gene>
<evidence type="ECO:0000256" key="1">
    <source>
        <dbReference type="ARBA" id="ARBA00004604"/>
    </source>
</evidence>
<accession>A0AAJ7BJL5</accession>
<dbReference type="KEGG" id="ccin:107264202"/>
<dbReference type="Pfam" id="PF22916">
    <property type="entry name" value="UTP25_NTPase-like"/>
    <property type="match status" value="1"/>
</dbReference>
<feature type="region of interest" description="Disordered" evidence="4">
    <location>
        <begin position="121"/>
        <end position="162"/>
    </location>
</feature>
<dbReference type="Proteomes" id="UP000694920">
    <property type="component" value="Unplaced"/>
</dbReference>
<keyword evidence="7" id="KW-1185">Reference proteome</keyword>
<comment type="similarity">
    <text evidence="2">Belongs to the UTP25 family.</text>
</comment>
<evidence type="ECO:0000259" key="6">
    <source>
        <dbReference type="Pfam" id="PF22916"/>
    </source>
</evidence>
<dbReference type="InterPro" id="IPR010678">
    <property type="entry name" value="UTP25"/>
</dbReference>
<protein>
    <submittedName>
        <fullName evidence="8">Digestive organ expansion factor homolog</fullName>
    </submittedName>
</protein>
<feature type="compositionally biased region" description="Basic residues" evidence="4">
    <location>
        <begin position="1"/>
        <end position="30"/>
    </location>
</feature>
<name>A0AAJ7BJL5_CEPCN</name>
<dbReference type="Pfam" id="PF06862">
    <property type="entry name" value="Utp25_C"/>
    <property type="match status" value="1"/>
</dbReference>
<evidence type="ECO:0000313" key="8">
    <source>
        <dbReference type="RefSeq" id="XP_015587698.1"/>
    </source>
</evidence>
<feature type="domain" description="UTP25 NTP hydrolase-like" evidence="6">
    <location>
        <begin position="291"/>
        <end position="559"/>
    </location>
</feature>
<dbReference type="GeneID" id="107264202"/>
<comment type="subcellular location">
    <subcellularLocation>
        <location evidence="1">Nucleus</location>
        <location evidence="1">Nucleolus</location>
    </subcellularLocation>
</comment>
<dbReference type="RefSeq" id="XP_015587698.1">
    <property type="nucleotide sequence ID" value="XM_015732212.2"/>
</dbReference>
<feature type="domain" description="UTP25 C-terminal" evidence="5">
    <location>
        <begin position="570"/>
        <end position="755"/>
    </location>
</feature>
<proteinExistence type="inferred from homology"/>
<dbReference type="GO" id="GO:0000462">
    <property type="term" value="P:maturation of SSU-rRNA from tricistronic rRNA transcript (SSU-rRNA, 5.8S rRNA, LSU-rRNA)"/>
    <property type="evidence" value="ECO:0007669"/>
    <property type="project" value="TreeGrafter"/>
</dbReference>
<dbReference type="InterPro" id="IPR053940">
    <property type="entry name" value="UTP25_NTPase-like"/>
</dbReference>
<dbReference type="InterPro" id="IPR053939">
    <property type="entry name" value="UTP25_C"/>
</dbReference>
<dbReference type="GO" id="GO:0032040">
    <property type="term" value="C:small-subunit processome"/>
    <property type="evidence" value="ECO:0007669"/>
    <property type="project" value="TreeGrafter"/>
</dbReference>
<feature type="compositionally biased region" description="Basic and acidic residues" evidence="4">
    <location>
        <begin position="36"/>
        <end position="65"/>
    </location>
</feature>
<evidence type="ECO:0000313" key="7">
    <source>
        <dbReference type="Proteomes" id="UP000694920"/>
    </source>
</evidence>
<evidence type="ECO:0000256" key="3">
    <source>
        <dbReference type="ARBA" id="ARBA00023242"/>
    </source>
</evidence>
<organism evidence="7 8">
    <name type="scientific">Cephus cinctus</name>
    <name type="common">Wheat stem sawfly</name>
    <dbReference type="NCBI Taxonomy" id="211228"/>
    <lineage>
        <taxon>Eukaryota</taxon>
        <taxon>Metazoa</taxon>
        <taxon>Ecdysozoa</taxon>
        <taxon>Arthropoda</taxon>
        <taxon>Hexapoda</taxon>
        <taxon>Insecta</taxon>
        <taxon>Pterygota</taxon>
        <taxon>Neoptera</taxon>
        <taxon>Endopterygota</taxon>
        <taxon>Hymenoptera</taxon>
        <taxon>Cephoidea</taxon>
        <taxon>Cephidae</taxon>
        <taxon>Cephus</taxon>
    </lineage>
</organism>
<dbReference type="GO" id="GO:0034511">
    <property type="term" value="F:U3 snoRNA binding"/>
    <property type="evidence" value="ECO:0007669"/>
    <property type="project" value="InterPro"/>
</dbReference>